<dbReference type="Pfam" id="PF16219">
    <property type="entry name" value="DUF4879"/>
    <property type="match status" value="1"/>
</dbReference>
<feature type="chain" id="PRO_5040970643" description="DUF4879 domain-containing protein" evidence="1">
    <location>
        <begin position="19"/>
        <end position="186"/>
    </location>
</feature>
<feature type="signal peptide" evidence="1">
    <location>
        <begin position="1"/>
        <end position="18"/>
    </location>
</feature>
<protein>
    <recommendedName>
        <fullName evidence="4">DUF4879 domain-containing protein</fullName>
    </recommendedName>
</protein>
<dbReference type="EMBL" id="CAMAPC010000003">
    <property type="protein sequence ID" value="CAH9053024.1"/>
    <property type="molecule type" value="Genomic_DNA"/>
</dbReference>
<dbReference type="RefSeq" id="WP_261625949.1">
    <property type="nucleotide sequence ID" value="NZ_CAMAPC010000003.1"/>
</dbReference>
<dbReference type="Proteomes" id="UP001152467">
    <property type="component" value="Unassembled WGS sequence"/>
</dbReference>
<organism evidence="2 3">
    <name type="scientific">Pseudoalteromonas holothuriae</name>
    <dbReference type="NCBI Taxonomy" id="2963714"/>
    <lineage>
        <taxon>Bacteria</taxon>
        <taxon>Pseudomonadati</taxon>
        <taxon>Pseudomonadota</taxon>
        <taxon>Gammaproteobacteria</taxon>
        <taxon>Alteromonadales</taxon>
        <taxon>Pseudoalteromonadaceae</taxon>
        <taxon>Pseudoalteromonas</taxon>
    </lineage>
</organism>
<reference evidence="2" key="1">
    <citation type="submission" date="2022-07" db="EMBL/GenBank/DDBJ databases">
        <authorList>
            <person name="Criscuolo A."/>
        </authorList>
    </citation>
    <scope>NUCLEOTIDE SEQUENCE</scope>
    <source>
        <strain evidence="2">CIP111854</strain>
    </source>
</reference>
<name>A0A9W4VSU1_9GAMM</name>
<comment type="caution">
    <text evidence="2">The sequence shown here is derived from an EMBL/GenBank/DDBJ whole genome shotgun (WGS) entry which is preliminary data.</text>
</comment>
<evidence type="ECO:0008006" key="4">
    <source>
        <dbReference type="Google" id="ProtNLM"/>
    </source>
</evidence>
<dbReference type="Gene3D" id="2.60.40.2870">
    <property type="match status" value="1"/>
</dbReference>
<accession>A0A9W4VSU1</accession>
<dbReference type="AlphaFoldDB" id="A0A9W4VSU1"/>
<keyword evidence="1" id="KW-0732">Signal</keyword>
<sequence>MKKFLLGLAAFSTFSTIASQLPSLESVVQESGFLAYQQTLKKEVLNTHENYQLYIDSLKSKGEIVPMAPAPELTYLEIRGVLSAQSPSWDYVAVGDFSTNEDHGGEFYAVTVEYGYATPSSRRFQLNGSNLSLAQSEPIKDSGNTVIGWINYWHNTQTNFTSGTSTYQAVSINFPYNREDDRLYIR</sequence>
<dbReference type="InterPro" id="IPR032624">
    <property type="entry name" value="DUF4879"/>
</dbReference>
<gene>
    <name evidence="2" type="ORF">PSECIP111854_01088</name>
</gene>
<evidence type="ECO:0000256" key="1">
    <source>
        <dbReference type="SAM" id="SignalP"/>
    </source>
</evidence>
<proteinExistence type="predicted"/>
<evidence type="ECO:0000313" key="2">
    <source>
        <dbReference type="EMBL" id="CAH9053024.1"/>
    </source>
</evidence>
<keyword evidence="3" id="KW-1185">Reference proteome</keyword>
<evidence type="ECO:0000313" key="3">
    <source>
        <dbReference type="Proteomes" id="UP001152467"/>
    </source>
</evidence>